<evidence type="ECO:0000313" key="13">
    <source>
        <dbReference type="Proteomes" id="UP000006727"/>
    </source>
</evidence>
<gene>
    <name evidence="12" type="primary">LOC112283366</name>
    <name evidence="11" type="ORF">PHYPA_008986</name>
</gene>
<evidence type="ECO:0000256" key="6">
    <source>
        <dbReference type="ARBA" id="ARBA00022737"/>
    </source>
</evidence>
<dbReference type="Pfam" id="PF03083">
    <property type="entry name" value="MtN3_slv"/>
    <property type="match status" value="2"/>
</dbReference>
<evidence type="ECO:0000256" key="3">
    <source>
        <dbReference type="ARBA" id="ARBA00022448"/>
    </source>
</evidence>
<dbReference type="FunFam" id="1.20.1280.290:FF:000001">
    <property type="entry name" value="Bidirectional sugar transporter SWEET"/>
    <property type="match status" value="1"/>
</dbReference>
<evidence type="ECO:0000313" key="11">
    <source>
        <dbReference type="EMBL" id="PNR52612.1"/>
    </source>
</evidence>
<keyword evidence="3 9" id="KW-0813">Transport</keyword>
<comment type="similarity">
    <text evidence="2 9">Belongs to the SWEET sugar transporter family.</text>
</comment>
<accession>A0A2K1KFR0</accession>
<dbReference type="GO" id="GO:0012505">
    <property type="term" value="C:endomembrane system"/>
    <property type="evidence" value="ECO:0007669"/>
    <property type="project" value="UniProtKB-SubCell"/>
</dbReference>
<sequence>MGHVNFKVILGILGNITAICLFTSPVPTFSKIVKKKTVAEFSGIPYVCTLLNCLLWVVYGLPIVEFQVLVISINAAGCLIEFTYLALYLTYAQKSIRMKVMKVLMAVLITFIAVTILVLELVHDKKKRKLIIGTLCAVFAVGMYVSPLTVMKMVIQTRSVKYMPFLLSLFNFINGLVWFGYAFFGGIDIFIAIPNGLGALSGIAQLALYAFYRNATPRDEDEKDGPTKPTNNSIEMEKNDTYKQSNV</sequence>
<dbReference type="PANTHER" id="PTHR10791">
    <property type="entry name" value="RAG1-ACTIVATING PROTEIN 1"/>
    <property type="match status" value="1"/>
</dbReference>
<evidence type="ECO:0000256" key="9">
    <source>
        <dbReference type="RuleBase" id="RU910715"/>
    </source>
</evidence>
<evidence type="ECO:0000256" key="1">
    <source>
        <dbReference type="ARBA" id="ARBA00004127"/>
    </source>
</evidence>
<dbReference type="InterPro" id="IPR004316">
    <property type="entry name" value="SWEET_rpt"/>
</dbReference>
<organism evidence="11">
    <name type="scientific">Physcomitrium patens</name>
    <name type="common">Spreading-leaved earth moss</name>
    <name type="synonym">Physcomitrella patens</name>
    <dbReference type="NCBI Taxonomy" id="3218"/>
    <lineage>
        <taxon>Eukaryota</taxon>
        <taxon>Viridiplantae</taxon>
        <taxon>Streptophyta</taxon>
        <taxon>Embryophyta</taxon>
        <taxon>Bryophyta</taxon>
        <taxon>Bryophytina</taxon>
        <taxon>Bryopsida</taxon>
        <taxon>Funariidae</taxon>
        <taxon>Funariales</taxon>
        <taxon>Funariaceae</taxon>
        <taxon>Physcomitrium</taxon>
    </lineage>
</organism>
<feature type="transmembrane region" description="Helical" evidence="9">
    <location>
        <begin position="6"/>
        <end position="26"/>
    </location>
</feature>
<feature type="transmembrane region" description="Helical" evidence="9">
    <location>
        <begin position="129"/>
        <end position="150"/>
    </location>
</feature>
<dbReference type="PaxDb" id="3218-PP1S307_21V6.1"/>
<feature type="region of interest" description="Disordered" evidence="10">
    <location>
        <begin position="218"/>
        <end position="247"/>
    </location>
</feature>
<dbReference type="GeneID" id="112283366"/>
<feature type="transmembrane region" description="Helical" evidence="9">
    <location>
        <begin position="189"/>
        <end position="212"/>
    </location>
</feature>
<dbReference type="GO" id="GO:0005886">
    <property type="term" value="C:plasma membrane"/>
    <property type="evidence" value="ECO:0007669"/>
    <property type="project" value="UniProtKB-SubCell"/>
</dbReference>
<reference evidence="11 13" key="1">
    <citation type="journal article" date="2008" name="Science">
        <title>The Physcomitrella genome reveals evolutionary insights into the conquest of land by plants.</title>
        <authorList>
            <person name="Rensing S."/>
            <person name="Lang D."/>
            <person name="Zimmer A."/>
            <person name="Terry A."/>
            <person name="Salamov A."/>
            <person name="Shapiro H."/>
            <person name="Nishiyama T."/>
            <person name="Perroud P.-F."/>
            <person name="Lindquist E."/>
            <person name="Kamisugi Y."/>
            <person name="Tanahashi T."/>
            <person name="Sakakibara K."/>
            <person name="Fujita T."/>
            <person name="Oishi K."/>
            <person name="Shin-I T."/>
            <person name="Kuroki Y."/>
            <person name="Toyoda A."/>
            <person name="Suzuki Y."/>
            <person name="Hashimoto A."/>
            <person name="Yamaguchi K."/>
            <person name="Sugano A."/>
            <person name="Kohara Y."/>
            <person name="Fujiyama A."/>
            <person name="Anterola A."/>
            <person name="Aoki S."/>
            <person name="Ashton N."/>
            <person name="Barbazuk W.B."/>
            <person name="Barker E."/>
            <person name="Bennetzen J."/>
            <person name="Bezanilla M."/>
            <person name="Blankenship R."/>
            <person name="Cho S.H."/>
            <person name="Dutcher S."/>
            <person name="Estelle M."/>
            <person name="Fawcett J.A."/>
            <person name="Gundlach H."/>
            <person name="Hanada K."/>
            <person name="Heyl A."/>
            <person name="Hicks K.A."/>
            <person name="Hugh J."/>
            <person name="Lohr M."/>
            <person name="Mayer K."/>
            <person name="Melkozernov A."/>
            <person name="Murata T."/>
            <person name="Nelson D."/>
            <person name="Pils B."/>
            <person name="Prigge M."/>
            <person name="Reiss B."/>
            <person name="Renner T."/>
            <person name="Rombauts S."/>
            <person name="Rushton P."/>
            <person name="Sanderfoot A."/>
            <person name="Schween G."/>
            <person name="Shiu S.-H."/>
            <person name="Stueber K."/>
            <person name="Theodoulou F.L."/>
            <person name="Tu H."/>
            <person name="Van de Peer Y."/>
            <person name="Verrier P.J."/>
            <person name="Waters E."/>
            <person name="Wood A."/>
            <person name="Yang L."/>
            <person name="Cove D."/>
            <person name="Cuming A."/>
            <person name="Hasebe M."/>
            <person name="Lucas S."/>
            <person name="Mishler D.B."/>
            <person name="Reski R."/>
            <person name="Grigoriev I."/>
            <person name="Quatrano R.S."/>
            <person name="Boore J.L."/>
        </authorList>
    </citation>
    <scope>NUCLEOTIDE SEQUENCE [LARGE SCALE GENOMIC DNA]</scope>
    <source>
        <strain evidence="12 13">cv. Gransden 2004</strain>
    </source>
</reference>
<feature type="transmembrane region" description="Helical" evidence="9">
    <location>
        <begin position="103"/>
        <end position="123"/>
    </location>
</feature>
<reference evidence="12" key="3">
    <citation type="submission" date="2020-12" db="UniProtKB">
        <authorList>
            <consortium name="EnsemblPlants"/>
        </authorList>
    </citation>
    <scope>IDENTIFICATION</scope>
</reference>
<dbReference type="GO" id="GO:0016020">
    <property type="term" value="C:membrane"/>
    <property type="evidence" value="ECO:0000318"/>
    <property type="project" value="GO_Central"/>
</dbReference>
<protein>
    <recommendedName>
        <fullName evidence="9">Bidirectional sugar transporter SWEET</fullName>
    </recommendedName>
</protein>
<dbReference type="AlphaFoldDB" id="A0A2K1KFR0"/>
<evidence type="ECO:0000256" key="10">
    <source>
        <dbReference type="SAM" id="MobiDB-lite"/>
    </source>
</evidence>
<reference evidence="11 13" key="2">
    <citation type="journal article" date="2018" name="Plant J.">
        <title>The Physcomitrella patens chromosome-scale assembly reveals moss genome structure and evolution.</title>
        <authorList>
            <person name="Lang D."/>
            <person name="Ullrich K.K."/>
            <person name="Murat F."/>
            <person name="Fuchs J."/>
            <person name="Jenkins J."/>
            <person name="Haas F.B."/>
            <person name="Piednoel M."/>
            <person name="Gundlach H."/>
            <person name="Van Bel M."/>
            <person name="Meyberg R."/>
            <person name="Vives C."/>
            <person name="Morata J."/>
            <person name="Symeonidi A."/>
            <person name="Hiss M."/>
            <person name="Muchero W."/>
            <person name="Kamisugi Y."/>
            <person name="Saleh O."/>
            <person name="Blanc G."/>
            <person name="Decker E.L."/>
            <person name="van Gessel N."/>
            <person name="Grimwood J."/>
            <person name="Hayes R.D."/>
            <person name="Graham S.W."/>
            <person name="Gunter L.E."/>
            <person name="McDaniel S.F."/>
            <person name="Hoernstein S.N.W."/>
            <person name="Larsson A."/>
            <person name="Li F.W."/>
            <person name="Perroud P.F."/>
            <person name="Phillips J."/>
            <person name="Ranjan P."/>
            <person name="Rokshar D.S."/>
            <person name="Rothfels C.J."/>
            <person name="Schneider L."/>
            <person name="Shu S."/>
            <person name="Stevenson D.W."/>
            <person name="Thummler F."/>
            <person name="Tillich M."/>
            <person name="Villarreal Aguilar J.C."/>
            <person name="Widiez T."/>
            <person name="Wong G.K."/>
            <person name="Wymore A."/>
            <person name="Zhang Y."/>
            <person name="Zimmer A.D."/>
            <person name="Quatrano R.S."/>
            <person name="Mayer K.F.X."/>
            <person name="Goodstein D."/>
            <person name="Casacuberta J.M."/>
            <person name="Vandepoele K."/>
            <person name="Reski R."/>
            <person name="Cuming A.C."/>
            <person name="Tuskan G.A."/>
            <person name="Maumus F."/>
            <person name="Salse J."/>
            <person name="Schmutz J."/>
            <person name="Rensing S.A."/>
        </authorList>
    </citation>
    <scope>NUCLEOTIDE SEQUENCE [LARGE SCALE GENOMIC DNA]</scope>
    <source>
        <strain evidence="12 13">cv. Gransden 2004</strain>
    </source>
</reference>
<feature type="transmembrane region" description="Helical" evidence="9">
    <location>
        <begin position="38"/>
        <end position="59"/>
    </location>
</feature>
<keyword evidence="4 9" id="KW-0762">Sugar transport</keyword>
<feature type="transmembrane region" description="Helical" evidence="9">
    <location>
        <begin position="162"/>
        <end position="183"/>
    </location>
</feature>
<evidence type="ECO:0000256" key="7">
    <source>
        <dbReference type="ARBA" id="ARBA00022989"/>
    </source>
</evidence>
<evidence type="ECO:0000313" key="12">
    <source>
        <dbReference type="EnsemblPlants" id="Pp3c6_15559V3.1"/>
    </source>
</evidence>
<dbReference type="RefSeq" id="XP_073390679.1">
    <property type="nucleotide sequence ID" value="XM_073534578.1"/>
</dbReference>
<keyword evidence="6" id="KW-0677">Repeat</keyword>
<evidence type="ECO:0000256" key="8">
    <source>
        <dbReference type="ARBA" id="ARBA00023136"/>
    </source>
</evidence>
<dbReference type="OrthoDB" id="409725at2759"/>
<dbReference type="PANTHER" id="PTHR10791:SF240">
    <property type="entry name" value="BIDIRECTIONAL SUGAR TRANSPORTER SWEET"/>
    <property type="match status" value="1"/>
</dbReference>
<proteinExistence type="inferred from homology"/>
<feature type="transmembrane region" description="Helical" evidence="9">
    <location>
        <begin position="71"/>
        <end position="91"/>
    </location>
</feature>
<dbReference type="Gramene" id="Pp3c6_15559V3.1">
    <property type="protein sequence ID" value="Pp3c6_15559V3.1"/>
    <property type="gene ID" value="Pp3c6_15559"/>
</dbReference>
<dbReference type="GO" id="GO:0051119">
    <property type="term" value="F:sugar transmembrane transporter activity"/>
    <property type="evidence" value="ECO:0000318"/>
    <property type="project" value="GO_Central"/>
</dbReference>
<dbReference type="Proteomes" id="UP000006727">
    <property type="component" value="Chromosome 6"/>
</dbReference>
<dbReference type="Gene3D" id="1.20.1280.290">
    <property type="match status" value="2"/>
</dbReference>
<dbReference type="RefSeq" id="XP_024377730.1">
    <property type="nucleotide sequence ID" value="XM_024521962.2"/>
</dbReference>
<dbReference type="GO" id="GO:0008643">
    <property type="term" value="P:carbohydrate transport"/>
    <property type="evidence" value="ECO:0000318"/>
    <property type="project" value="GO_Central"/>
</dbReference>
<evidence type="ECO:0000256" key="4">
    <source>
        <dbReference type="ARBA" id="ARBA00022597"/>
    </source>
</evidence>
<comment type="function">
    <text evidence="9">Mediates both low-affinity uptake and efflux of sugar across the membrane.</text>
</comment>
<evidence type="ECO:0000256" key="2">
    <source>
        <dbReference type="ARBA" id="ARBA00007809"/>
    </source>
</evidence>
<name>A0A2K1KFR0_PHYPA</name>
<dbReference type="FunFam" id="1.20.1280.290:FF:000002">
    <property type="entry name" value="Bidirectional sugar transporter SWEET"/>
    <property type="match status" value="1"/>
</dbReference>
<comment type="subcellular location">
    <subcellularLocation>
        <location evidence="9">Cell membrane</location>
        <topology evidence="9">Multi-pass membrane protein</topology>
    </subcellularLocation>
    <subcellularLocation>
        <location evidence="1">Endomembrane system</location>
        <topology evidence="1">Multi-pass membrane protein</topology>
    </subcellularLocation>
</comment>
<keyword evidence="8 9" id="KW-0472">Membrane</keyword>
<keyword evidence="7 9" id="KW-1133">Transmembrane helix</keyword>
<evidence type="ECO:0000256" key="5">
    <source>
        <dbReference type="ARBA" id="ARBA00022692"/>
    </source>
</evidence>
<dbReference type="EnsemblPlants" id="Pp3c6_15559V3.1">
    <property type="protein sequence ID" value="Pp3c6_15559V3.1"/>
    <property type="gene ID" value="Pp3c6_15559"/>
</dbReference>
<dbReference type="EMBL" id="ABEU02000006">
    <property type="protein sequence ID" value="PNR52612.1"/>
    <property type="molecule type" value="Genomic_DNA"/>
</dbReference>
<keyword evidence="5 9" id="KW-0812">Transmembrane</keyword>
<keyword evidence="13" id="KW-1185">Reference proteome</keyword>
<dbReference type="InterPro" id="IPR047664">
    <property type="entry name" value="SWEET"/>
</dbReference>